<dbReference type="EMBL" id="MCGR01000022">
    <property type="protein sequence ID" value="ORY81856.1"/>
    <property type="molecule type" value="Genomic_DNA"/>
</dbReference>
<dbReference type="Gene3D" id="3.80.10.10">
    <property type="entry name" value="Ribonuclease Inhibitor"/>
    <property type="match status" value="1"/>
</dbReference>
<keyword evidence="3" id="KW-1185">Reference proteome</keyword>
<proteinExistence type="predicted"/>
<dbReference type="InParanoid" id="A0A1Y2FEX7"/>
<evidence type="ECO:0000313" key="2">
    <source>
        <dbReference type="EMBL" id="ORY81856.1"/>
    </source>
</evidence>
<accession>A0A1Y2FEX7</accession>
<dbReference type="Proteomes" id="UP000193467">
    <property type="component" value="Unassembled WGS sequence"/>
</dbReference>
<evidence type="ECO:0000313" key="3">
    <source>
        <dbReference type="Proteomes" id="UP000193467"/>
    </source>
</evidence>
<sequence length="428" mass="47553">MDRLPTELKAHIVQWVSRAQEFDEDGPRVVSTSLLHFAECSKEFAALAHPFIFERVPLLGPKLARLEFFAETIAPKYGKHIRDVIGLFHQADGEVPEDEVEEELEVSEGTKEKIRSSLGLFASAVSHLTRLQHLHLDVASGNPPLGLPVDKDPLSLVASTIGRQLQSLHLSRMSIGDPNVDPRYLAGIISQCPNLELVELTAIKEGDSAADEDAFFDSLRSLKKLESLLLMYCDVVSSRMGSGEWLSPLRHLDLRCNNRLRYSDVERVTRPFKDSLTRLKIVHVADMDDDIIPPSPSPPSFDLPHLRLLDLDTNFPLTWMSCFQSSPLKALVIASLDSPSVDPLGEEVDSFIGAFKPFVKEDGGGLAELAFVDEDWAPNVKIAVAEWGEKQGIKMFLKNGSGSDDEGFPDEDGWETDEEVEFGVEEPR</sequence>
<dbReference type="InterPro" id="IPR032675">
    <property type="entry name" value="LRR_dom_sf"/>
</dbReference>
<organism evidence="2 3">
    <name type="scientific">Leucosporidium creatinivorum</name>
    <dbReference type="NCBI Taxonomy" id="106004"/>
    <lineage>
        <taxon>Eukaryota</taxon>
        <taxon>Fungi</taxon>
        <taxon>Dikarya</taxon>
        <taxon>Basidiomycota</taxon>
        <taxon>Pucciniomycotina</taxon>
        <taxon>Microbotryomycetes</taxon>
        <taxon>Leucosporidiales</taxon>
        <taxon>Leucosporidium</taxon>
    </lineage>
</organism>
<dbReference type="SUPFAM" id="SSF52047">
    <property type="entry name" value="RNI-like"/>
    <property type="match status" value="1"/>
</dbReference>
<feature type="region of interest" description="Disordered" evidence="1">
    <location>
        <begin position="398"/>
        <end position="428"/>
    </location>
</feature>
<evidence type="ECO:0008006" key="4">
    <source>
        <dbReference type="Google" id="ProtNLM"/>
    </source>
</evidence>
<evidence type="ECO:0000256" key="1">
    <source>
        <dbReference type="SAM" id="MobiDB-lite"/>
    </source>
</evidence>
<comment type="caution">
    <text evidence="2">The sequence shown here is derived from an EMBL/GenBank/DDBJ whole genome shotgun (WGS) entry which is preliminary data.</text>
</comment>
<protein>
    <recommendedName>
        <fullName evidence="4">Proteophosphoglycan ppg4</fullName>
    </recommendedName>
</protein>
<dbReference type="AlphaFoldDB" id="A0A1Y2FEX7"/>
<reference evidence="2 3" key="1">
    <citation type="submission" date="2016-07" db="EMBL/GenBank/DDBJ databases">
        <title>Pervasive Adenine N6-methylation of Active Genes in Fungi.</title>
        <authorList>
            <consortium name="DOE Joint Genome Institute"/>
            <person name="Mondo S.J."/>
            <person name="Dannebaum R.O."/>
            <person name="Kuo R.C."/>
            <person name="Labutti K."/>
            <person name="Haridas S."/>
            <person name="Kuo A."/>
            <person name="Salamov A."/>
            <person name="Ahrendt S.R."/>
            <person name="Lipzen A."/>
            <person name="Sullivan W."/>
            <person name="Andreopoulos W.B."/>
            <person name="Clum A."/>
            <person name="Lindquist E."/>
            <person name="Daum C."/>
            <person name="Ramamoorthy G.K."/>
            <person name="Gryganskyi A."/>
            <person name="Culley D."/>
            <person name="Magnuson J.K."/>
            <person name="James T.Y."/>
            <person name="O'Malley M.A."/>
            <person name="Stajich J.E."/>
            <person name="Spatafora J.W."/>
            <person name="Visel A."/>
            <person name="Grigoriev I.V."/>
        </authorList>
    </citation>
    <scope>NUCLEOTIDE SEQUENCE [LARGE SCALE GENOMIC DNA]</scope>
    <source>
        <strain evidence="2 3">62-1032</strain>
    </source>
</reference>
<gene>
    <name evidence="2" type="ORF">BCR35DRAFT_304039</name>
</gene>
<feature type="compositionally biased region" description="Acidic residues" evidence="1">
    <location>
        <begin position="403"/>
        <end position="428"/>
    </location>
</feature>
<name>A0A1Y2FEX7_9BASI</name>